<dbReference type="GO" id="GO:0030544">
    <property type="term" value="F:Hsp70 protein binding"/>
    <property type="evidence" value="ECO:0007669"/>
    <property type="project" value="TreeGrafter"/>
</dbReference>
<dbReference type="Gene3D" id="1.10.287.110">
    <property type="entry name" value="DnaJ domain"/>
    <property type="match status" value="1"/>
</dbReference>
<dbReference type="Pfam" id="PF00226">
    <property type="entry name" value="DnaJ"/>
    <property type="match status" value="1"/>
</dbReference>
<feature type="domain" description="J" evidence="2">
    <location>
        <begin position="23"/>
        <end position="79"/>
    </location>
</feature>
<evidence type="ECO:0000256" key="1">
    <source>
        <dbReference type="SAM" id="MobiDB-lite"/>
    </source>
</evidence>
<name>A0A1G4I1U3_TRYEQ</name>
<proteinExistence type="predicted"/>
<dbReference type="Proteomes" id="UP000195570">
    <property type="component" value="Unassembled WGS sequence"/>
</dbReference>
<dbReference type="SMART" id="SM00271">
    <property type="entry name" value="DnaJ"/>
    <property type="match status" value="1"/>
</dbReference>
<dbReference type="GO" id="GO:0071218">
    <property type="term" value="P:cellular response to misfolded protein"/>
    <property type="evidence" value="ECO:0007669"/>
    <property type="project" value="TreeGrafter"/>
</dbReference>
<dbReference type="FunFam" id="1.10.287.110:FF:000382">
    <property type="entry name" value="Predicted protein"/>
    <property type="match status" value="1"/>
</dbReference>
<accession>A0A1G4I1U3</accession>
<dbReference type="GO" id="GO:0005789">
    <property type="term" value="C:endoplasmic reticulum membrane"/>
    <property type="evidence" value="ECO:0007669"/>
    <property type="project" value="TreeGrafter"/>
</dbReference>
<dbReference type="PANTHER" id="PTHR43908:SF3">
    <property type="entry name" value="AT29763P-RELATED"/>
    <property type="match status" value="1"/>
</dbReference>
<evidence type="ECO:0000259" key="2">
    <source>
        <dbReference type="PROSITE" id="PS50076"/>
    </source>
</evidence>
<dbReference type="InterPro" id="IPR051100">
    <property type="entry name" value="DnaJ_subfamily_B/C"/>
</dbReference>
<dbReference type="SUPFAM" id="SSF46565">
    <property type="entry name" value="Chaperone J-domain"/>
    <property type="match status" value="1"/>
</dbReference>
<protein>
    <submittedName>
        <fullName evidence="3">DnaJ domain containing protein, putative</fullName>
    </submittedName>
</protein>
<feature type="compositionally biased region" description="Polar residues" evidence="1">
    <location>
        <begin position="278"/>
        <end position="293"/>
    </location>
</feature>
<gene>
    <name evidence="3" type="ORF">TEOVI_000474000</name>
</gene>
<dbReference type="VEuPathDB" id="TriTrypDB:TEOVI_000474000"/>
<reference evidence="3" key="1">
    <citation type="submission" date="2016-09" db="EMBL/GenBank/DDBJ databases">
        <authorList>
            <person name="Hebert L."/>
            <person name="Moumen B."/>
        </authorList>
    </citation>
    <scope>NUCLEOTIDE SEQUENCE [LARGE SCALE GENOMIC DNA]</scope>
    <source>
        <strain evidence="3">OVI</strain>
    </source>
</reference>
<dbReference type="EMBL" id="CZPT02000351">
    <property type="protein sequence ID" value="SCU65601.1"/>
    <property type="molecule type" value="Genomic_DNA"/>
</dbReference>
<dbReference type="AlphaFoldDB" id="A0A1G4I1U3"/>
<dbReference type="RefSeq" id="XP_067077172.1">
    <property type="nucleotide sequence ID" value="XM_067221071.1"/>
</dbReference>
<dbReference type="InterPro" id="IPR036869">
    <property type="entry name" value="J_dom_sf"/>
</dbReference>
<dbReference type="CDD" id="cd06257">
    <property type="entry name" value="DnaJ"/>
    <property type="match status" value="1"/>
</dbReference>
<sequence length="381" mass="40393">MASAVVGLTGDDLVQRILMSKGEAAILFGNNALLEEGALKKAYKLMALRTHPDKNPHPSAHEAFQLVQQAFETALRPLQSKPDTRESKPAPTSAKPATAARTAKPPSSAGGPPPPPSWWKPPVPSPTTPTSSSHSANDSRAQHRRPTESGEHRSFRDDFAEVPLPPDIFNKFDGDTSHPLSPPPSVAKRAKPLPTFDVSGSDDDGVEAEKQGTSRVRSHFAGQRQTPGSHKPGANGGKQRSVPCSLKELFGMFDISDDDNDDLISIPISSPTAGASRHPSTTQPAQMRGKQSTFGRRQNAFTADTPSRGQKNVSCPFCSAGEFPAHVVSTVVCSSCSARFVPAGVREMSTSSKGVRSGAKAYRGDLCACGKASKGSCFLCE</sequence>
<dbReference type="PROSITE" id="PS50076">
    <property type="entry name" value="DNAJ_2"/>
    <property type="match status" value="1"/>
</dbReference>
<feature type="compositionally biased region" description="Pro residues" evidence="1">
    <location>
        <begin position="111"/>
        <end position="127"/>
    </location>
</feature>
<evidence type="ECO:0000313" key="3">
    <source>
        <dbReference type="EMBL" id="SCU65601.1"/>
    </source>
</evidence>
<organism evidence="3 4">
    <name type="scientific">Trypanosoma equiperdum</name>
    <dbReference type="NCBI Taxonomy" id="5694"/>
    <lineage>
        <taxon>Eukaryota</taxon>
        <taxon>Discoba</taxon>
        <taxon>Euglenozoa</taxon>
        <taxon>Kinetoplastea</taxon>
        <taxon>Metakinetoplastina</taxon>
        <taxon>Trypanosomatida</taxon>
        <taxon>Trypanosomatidae</taxon>
        <taxon>Trypanosoma</taxon>
    </lineage>
</organism>
<feature type="region of interest" description="Disordered" evidence="1">
    <location>
        <begin position="268"/>
        <end position="293"/>
    </location>
</feature>
<feature type="compositionally biased region" description="Low complexity" evidence="1">
    <location>
        <begin position="89"/>
        <end position="110"/>
    </location>
</feature>
<feature type="compositionally biased region" description="Basic and acidic residues" evidence="1">
    <location>
        <begin position="145"/>
        <end position="159"/>
    </location>
</feature>
<evidence type="ECO:0000313" key="4">
    <source>
        <dbReference type="Proteomes" id="UP000195570"/>
    </source>
</evidence>
<keyword evidence="4" id="KW-1185">Reference proteome</keyword>
<dbReference type="PANTHER" id="PTHR43908">
    <property type="entry name" value="AT29763P-RELATED"/>
    <property type="match status" value="1"/>
</dbReference>
<dbReference type="GeneID" id="92378680"/>
<comment type="caution">
    <text evidence="3">The sequence shown here is derived from an EMBL/GenBank/DDBJ whole genome shotgun (WGS) entry which is preliminary data.</text>
</comment>
<feature type="region of interest" description="Disordered" evidence="1">
    <location>
        <begin position="77"/>
        <end position="241"/>
    </location>
</feature>
<dbReference type="InterPro" id="IPR001623">
    <property type="entry name" value="DnaJ_domain"/>
</dbReference>